<dbReference type="Gene3D" id="3.10.490.10">
    <property type="entry name" value="Gamma-glutamyl cyclotransferase-like"/>
    <property type="match status" value="1"/>
</dbReference>
<reference evidence="2 3" key="1">
    <citation type="submission" date="2019-06" db="EMBL/GenBank/DDBJ databases">
        <title>Genome Sequence of the Brown Rot Fungal Pathogen Monilinia laxa.</title>
        <authorList>
            <person name="De Miccolis Angelini R.M."/>
            <person name="Landi L."/>
            <person name="Abate D."/>
            <person name="Pollastro S."/>
            <person name="Romanazzi G."/>
            <person name="Faretra F."/>
        </authorList>
    </citation>
    <scope>NUCLEOTIDE SEQUENCE [LARGE SCALE GENOMIC DNA]</scope>
    <source>
        <strain evidence="2 3">Mlax316</strain>
    </source>
</reference>
<name>A0A5N6K0N6_MONLA</name>
<organism evidence="2 3">
    <name type="scientific">Monilinia laxa</name>
    <name type="common">Brown rot fungus</name>
    <name type="synonym">Sclerotinia laxa</name>
    <dbReference type="NCBI Taxonomy" id="61186"/>
    <lineage>
        <taxon>Eukaryota</taxon>
        <taxon>Fungi</taxon>
        <taxon>Dikarya</taxon>
        <taxon>Ascomycota</taxon>
        <taxon>Pezizomycotina</taxon>
        <taxon>Leotiomycetes</taxon>
        <taxon>Helotiales</taxon>
        <taxon>Sclerotiniaceae</taxon>
        <taxon>Monilinia</taxon>
    </lineage>
</organism>
<accession>A0A5N6K0N6</accession>
<evidence type="ECO:0000313" key="3">
    <source>
        <dbReference type="Proteomes" id="UP000326757"/>
    </source>
</evidence>
<dbReference type="Proteomes" id="UP000326757">
    <property type="component" value="Unassembled WGS sequence"/>
</dbReference>
<proteinExistence type="predicted"/>
<dbReference type="EMBL" id="VIGI01000010">
    <property type="protein sequence ID" value="KAB8295310.1"/>
    <property type="molecule type" value="Genomic_DNA"/>
</dbReference>
<dbReference type="AlphaFoldDB" id="A0A5N6K0N6"/>
<comment type="caution">
    <text evidence="2">The sequence shown here is derived from an EMBL/GenBank/DDBJ whole genome shotgun (WGS) entry which is preliminary data.</text>
</comment>
<gene>
    <name evidence="2" type="ORF">EYC80_007213</name>
</gene>
<evidence type="ECO:0000256" key="1">
    <source>
        <dbReference type="SAM" id="MobiDB-lite"/>
    </source>
</evidence>
<protein>
    <submittedName>
        <fullName evidence="2">Uncharacterized protein</fullName>
    </submittedName>
</protein>
<sequence length="355" mass="40532">MSGGIYRGLQRHVPRQRRSIVEYREEEYDSENEEDEDEDENEEQDAVEIEIEYDSHGEEIPIPCKLYDSGEEISIKIEYDTGDPELQQMLALAAAEEAENTDVEKCSSDDLEIEYETESEELFFDKDGNQITKRDMLLAAVQKIACPSPPREATPDTSPSITFLAIGEDMCEEVMRNICPDAKFLGIGRLDEWMYCVDETVEGVCCYRNILPAERQEEDEENEGYDTKESVVYGILWEVHESTIYTLLNGLKREDDPKYDMARVNVMRLSCENGFGPAFGHGWGLKRELREEGIEQDVLIFTGTPGGFGLGEGYNDEVNRGIVKGCMMGIPDEWVESDVRKWVKYPDCYSPIHPN</sequence>
<feature type="region of interest" description="Disordered" evidence="1">
    <location>
        <begin position="16"/>
        <end position="45"/>
    </location>
</feature>
<feature type="compositionally biased region" description="Acidic residues" evidence="1">
    <location>
        <begin position="24"/>
        <end position="45"/>
    </location>
</feature>
<dbReference type="OrthoDB" id="2924818at2759"/>
<evidence type="ECO:0000313" key="2">
    <source>
        <dbReference type="EMBL" id="KAB8295310.1"/>
    </source>
</evidence>
<keyword evidence="3" id="KW-1185">Reference proteome</keyword>